<gene>
    <name evidence="2" type="ORF">KC01_LOCUS18248</name>
</gene>
<dbReference type="GO" id="GO:0038023">
    <property type="term" value="F:signaling receptor activity"/>
    <property type="evidence" value="ECO:0007669"/>
    <property type="project" value="InterPro"/>
</dbReference>
<reference evidence="2 3" key="1">
    <citation type="submission" date="2024-04" db="EMBL/GenBank/DDBJ databases">
        <authorList>
            <person name="Waldvogel A.-M."/>
            <person name="Schoenle A."/>
        </authorList>
    </citation>
    <scope>NUCLEOTIDE SEQUENCE [LARGE SCALE GENOMIC DNA]</scope>
</reference>
<keyword evidence="3" id="KW-1185">Reference proteome</keyword>
<dbReference type="InterPro" id="IPR039090">
    <property type="entry name" value="CD7"/>
</dbReference>
<dbReference type="Gene3D" id="2.60.40.10">
    <property type="entry name" value="Immunoglobulins"/>
    <property type="match status" value="1"/>
</dbReference>
<dbReference type="AlphaFoldDB" id="A0AAV2KET3"/>
<keyword evidence="1" id="KW-0472">Membrane</keyword>
<proteinExistence type="predicted"/>
<dbReference type="PANTHER" id="PTHR15343">
    <property type="entry name" value="CD7"/>
    <property type="match status" value="1"/>
</dbReference>
<feature type="transmembrane region" description="Helical" evidence="1">
    <location>
        <begin position="140"/>
        <end position="164"/>
    </location>
</feature>
<keyword evidence="1" id="KW-0812">Transmembrane</keyword>
<dbReference type="InterPro" id="IPR036179">
    <property type="entry name" value="Ig-like_dom_sf"/>
</dbReference>
<dbReference type="GO" id="GO:0002250">
    <property type="term" value="P:adaptive immune response"/>
    <property type="evidence" value="ECO:0007669"/>
    <property type="project" value="InterPro"/>
</dbReference>
<dbReference type="PANTHER" id="PTHR15343:SF0">
    <property type="entry name" value="T-CELL ANTIGEN CD7"/>
    <property type="match status" value="1"/>
</dbReference>
<organism evidence="2 3">
    <name type="scientific">Knipowitschia caucasica</name>
    <name type="common">Caucasian dwarf goby</name>
    <name type="synonym">Pomatoschistus caucasicus</name>
    <dbReference type="NCBI Taxonomy" id="637954"/>
    <lineage>
        <taxon>Eukaryota</taxon>
        <taxon>Metazoa</taxon>
        <taxon>Chordata</taxon>
        <taxon>Craniata</taxon>
        <taxon>Vertebrata</taxon>
        <taxon>Euteleostomi</taxon>
        <taxon>Actinopterygii</taxon>
        <taxon>Neopterygii</taxon>
        <taxon>Teleostei</taxon>
        <taxon>Neoteleostei</taxon>
        <taxon>Acanthomorphata</taxon>
        <taxon>Gobiaria</taxon>
        <taxon>Gobiiformes</taxon>
        <taxon>Gobioidei</taxon>
        <taxon>Gobiidae</taxon>
        <taxon>Gobiinae</taxon>
        <taxon>Knipowitschia</taxon>
    </lineage>
</organism>
<keyword evidence="1" id="KW-1133">Transmembrane helix</keyword>
<dbReference type="Proteomes" id="UP001497482">
    <property type="component" value="Chromosome 18"/>
</dbReference>
<protein>
    <recommendedName>
        <fullName evidence="4">Immunoglobulin V-set domain-containing protein</fullName>
    </recommendedName>
</protein>
<accession>A0AAV2KET3</accession>
<dbReference type="SUPFAM" id="SSF48726">
    <property type="entry name" value="Immunoglobulin"/>
    <property type="match status" value="1"/>
</dbReference>
<evidence type="ECO:0000256" key="1">
    <source>
        <dbReference type="SAM" id="Phobius"/>
    </source>
</evidence>
<dbReference type="GO" id="GO:0016020">
    <property type="term" value="C:membrane"/>
    <property type="evidence" value="ECO:0007669"/>
    <property type="project" value="InterPro"/>
</dbReference>
<name>A0AAV2KET3_KNICA</name>
<evidence type="ECO:0008006" key="4">
    <source>
        <dbReference type="Google" id="ProtNLM"/>
    </source>
</evidence>
<evidence type="ECO:0000313" key="3">
    <source>
        <dbReference type="Proteomes" id="UP001497482"/>
    </source>
</evidence>
<sequence length="194" mass="21743">MCVKPVSLLRRKHHVSAVEVCRDSHRCLLHLCLHNLMQHSEMEETRDVRHDPMQLWKKGYKVYLKDNGHFPNIQILLKNLTREDTGVYWCMCGTHSAETGLNVPDGDGSVLLVVADPAAGADSSKASACGEDDTEVDNHLLLITVVISSVLVLVIFSALLLLAIRKVTVSHDGKKPRAIPRNDVYEEMRVSIRR</sequence>
<dbReference type="EMBL" id="OZ035840">
    <property type="protein sequence ID" value="CAL1588451.1"/>
    <property type="molecule type" value="Genomic_DNA"/>
</dbReference>
<dbReference type="InterPro" id="IPR013783">
    <property type="entry name" value="Ig-like_fold"/>
</dbReference>
<evidence type="ECO:0000313" key="2">
    <source>
        <dbReference type="EMBL" id="CAL1588451.1"/>
    </source>
</evidence>